<reference evidence="2 3" key="2">
    <citation type="submission" date="2018-11" db="EMBL/GenBank/DDBJ databases">
        <authorList>
            <consortium name="Pathogen Informatics"/>
        </authorList>
    </citation>
    <scope>NUCLEOTIDE SEQUENCE [LARGE SCALE GENOMIC DNA]</scope>
</reference>
<name>A0A183V075_TOXCA</name>
<reference evidence="4" key="1">
    <citation type="submission" date="2016-06" db="UniProtKB">
        <authorList>
            <consortium name="WormBaseParasite"/>
        </authorList>
    </citation>
    <scope>IDENTIFICATION</scope>
</reference>
<gene>
    <name evidence="2" type="ORF">TCNE_LOCUS14145</name>
</gene>
<keyword evidence="3" id="KW-1185">Reference proteome</keyword>
<proteinExistence type="predicted"/>
<protein>
    <submittedName>
        <fullName evidence="4">Secreted protein</fullName>
    </submittedName>
</protein>
<evidence type="ECO:0000256" key="1">
    <source>
        <dbReference type="SAM" id="SignalP"/>
    </source>
</evidence>
<sequence>MRTEASFIVTPMMMKINVVVLVGVFCAQLLSSLEASEKNDDEMFPDGTSILNEFDSDIEDDDLYDSDEDVSDAGEKRLLVYQTCVLPVLERTSFWASETSVPFYDVRQ</sequence>
<dbReference type="AlphaFoldDB" id="A0A183V075"/>
<evidence type="ECO:0000313" key="4">
    <source>
        <dbReference type="WBParaSite" id="TCNE_0001414501-mRNA-1"/>
    </source>
</evidence>
<dbReference type="EMBL" id="UYWY01022089">
    <property type="protein sequence ID" value="VDM45466.1"/>
    <property type="molecule type" value="Genomic_DNA"/>
</dbReference>
<dbReference type="Proteomes" id="UP000050794">
    <property type="component" value="Unassembled WGS sequence"/>
</dbReference>
<evidence type="ECO:0000313" key="3">
    <source>
        <dbReference type="Proteomes" id="UP000050794"/>
    </source>
</evidence>
<feature type="chain" id="PRO_5044553513" evidence="1">
    <location>
        <begin position="36"/>
        <end position="108"/>
    </location>
</feature>
<keyword evidence="1" id="KW-0732">Signal</keyword>
<dbReference type="WBParaSite" id="TCNE_0001414501-mRNA-1">
    <property type="protein sequence ID" value="TCNE_0001414501-mRNA-1"/>
    <property type="gene ID" value="TCNE_0001414501"/>
</dbReference>
<feature type="signal peptide" evidence="1">
    <location>
        <begin position="1"/>
        <end position="35"/>
    </location>
</feature>
<accession>A0A183V075</accession>
<organism evidence="3 4">
    <name type="scientific">Toxocara canis</name>
    <name type="common">Canine roundworm</name>
    <dbReference type="NCBI Taxonomy" id="6265"/>
    <lineage>
        <taxon>Eukaryota</taxon>
        <taxon>Metazoa</taxon>
        <taxon>Ecdysozoa</taxon>
        <taxon>Nematoda</taxon>
        <taxon>Chromadorea</taxon>
        <taxon>Rhabditida</taxon>
        <taxon>Spirurina</taxon>
        <taxon>Ascaridomorpha</taxon>
        <taxon>Ascaridoidea</taxon>
        <taxon>Toxocaridae</taxon>
        <taxon>Toxocara</taxon>
    </lineage>
</organism>
<evidence type="ECO:0000313" key="2">
    <source>
        <dbReference type="EMBL" id="VDM45466.1"/>
    </source>
</evidence>